<dbReference type="SMART" id="SM00842">
    <property type="entry name" value="FtsA"/>
    <property type="match status" value="1"/>
</dbReference>
<reference evidence="2 3" key="1">
    <citation type="submission" date="2018-06" db="EMBL/GenBank/DDBJ databases">
        <title>Genomic Encyclopedia of Type Strains, Phase IV (KMG-IV): sequencing the most valuable type-strain genomes for metagenomic binning, comparative biology and taxonomic classification.</title>
        <authorList>
            <person name="Goeker M."/>
        </authorList>
    </citation>
    <scope>NUCLEOTIDE SEQUENCE [LARGE SCALE GENOMIC DNA]</scope>
    <source>
        <strain evidence="2 3">DSM 24032</strain>
    </source>
</reference>
<dbReference type="EMBL" id="QNRT01000005">
    <property type="protein sequence ID" value="RBP48839.1"/>
    <property type="molecule type" value="Genomic_DNA"/>
</dbReference>
<dbReference type="GO" id="GO:0051301">
    <property type="term" value="P:cell division"/>
    <property type="evidence" value="ECO:0007669"/>
    <property type="project" value="InterPro"/>
</dbReference>
<organism evidence="2 3">
    <name type="scientific">Arenicella xantha</name>
    <dbReference type="NCBI Taxonomy" id="644221"/>
    <lineage>
        <taxon>Bacteria</taxon>
        <taxon>Pseudomonadati</taxon>
        <taxon>Pseudomonadota</taxon>
        <taxon>Gammaproteobacteria</taxon>
        <taxon>Arenicellales</taxon>
        <taxon>Arenicellaceae</taxon>
        <taxon>Arenicella</taxon>
    </lineage>
</organism>
<dbReference type="Gene3D" id="3.30.1490.300">
    <property type="match status" value="1"/>
</dbReference>
<dbReference type="SUPFAM" id="SSF53067">
    <property type="entry name" value="Actin-like ATPase domain"/>
    <property type="match status" value="2"/>
</dbReference>
<evidence type="ECO:0000259" key="1">
    <source>
        <dbReference type="SMART" id="SM00842"/>
    </source>
</evidence>
<dbReference type="InterPro" id="IPR005883">
    <property type="entry name" value="PilM"/>
</dbReference>
<proteinExistence type="predicted"/>
<dbReference type="Gene3D" id="3.30.420.40">
    <property type="match status" value="2"/>
</dbReference>
<evidence type="ECO:0000313" key="2">
    <source>
        <dbReference type="EMBL" id="RBP48839.1"/>
    </source>
</evidence>
<dbReference type="Pfam" id="PF11104">
    <property type="entry name" value="PilM_2"/>
    <property type="match status" value="1"/>
</dbReference>
<dbReference type="InParanoid" id="A0A395JH23"/>
<dbReference type="InterPro" id="IPR043129">
    <property type="entry name" value="ATPase_NBD"/>
</dbReference>
<dbReference type="PIRSF" id="PIRSF019169">
    <property type="entry name" value="PilM"/>
    <property type="match status" value="1"/>
</dbReference>
<dbReference type="AlphaFoldDB" id="A0A395JH23"/>
<comment type="caution">
    <text evidence="2">The sequence shown here is derived from an EMBL/GenBank/DDBJ whole genome shotgun (WGS) entry which is preliminary data.</text>
</comment>
<keyword evidence="3" id="KW-1185">Reference proteome</keyword>
<dbReference type="InterPro" id="IPR003494">
    <property type="entry name" value="SHS2_FtsA"/>
</dbReference>
<name>A0A395JH23_9GAMM</name>
<gene>
    <name evidence="2" type="ORF">DFR28_105178</name>
</gene>
<dbReference type="NCBIfam" id="TIGR01175">
    <property type="entry name" value="pilM"/>
    <property type="match status" value="1"/>
</dbReference>
<feature type="domain" description="SHS2" evidence="1">
    <location>
        <begin position="11"/>
        <end position="178"/>
    </location>
</feature>
<sequence length="349" mass="37379">MKLFSSKSKAVIGIDIGTHSIKLVELAGTSANPKVVAWGVAPLPAGAFSENAIANAEVISEVLMRLITQSGVKGDTAAVAVSSSHAITKVLGMPADIGELELEEQVSIEALHFIPYPIDEVNLDFEVLGVSEANDQENDVLLVACRRSIVDDYIDLMASADLTLNYVDIDTYALERVYRSQNTLGSNSDQPVAVFDIGSSSSHLMVLDDSRVLYSRHQNFGAGQLIKLIRKEYGVSADEAEEILQSSQPPGDFLTAVQEPFVEMLRQEVSRALQFFYSSSSFSNIDSVVLSGACCALAGLAGDLEVKLRTKVTVLNPIANANVQSRRDAILAAAPSLSIAYGLSLRGLN</sequence>
<dbReference type="PANTHER" id="PTHR32432:SF3">
    <property type="entry name" value="ETHANOLAMINE UTILIZATION PROTEIN EUTJ"/>
    <property type="match status" value="1"/>
</dbReference>
<dbReference type="Proteomes" id="UP000253083">
    <property type="component" value="Unassembled WGS sequence"/>
</dbReference>
<dbReference type="CDD" id="cd24049">
    <property type="entry name" value="ASKHA_NBD_PilM"/>
    <property type="match status" value="1"/>
</dbReference>
<dbReference type="InterPro" id="IPR050696">
    <property type="entry name" value="FtsA/MreB"/>
</dbReference>
<dbReference type="RefSeq" id="WP_170132141.1">
    <property type="nucleotide sequence ID" value="NZ_QNRT01000005.1"/>
</dbReference>
<protein>
    <submittedName>
        <fullName evidence="2">Type IV pilus assembly protein PilM</fullName>
    </submittedName>
</protein>
<accession>A0A395JH23</accession>
<dbReference type="PANTHER" id="PTHR32432">
    <property type="entry name" value="CELL DIVISION PROTEIN FTSA-RELATED"/>
    <property type="match status" value="1"/>
</dbReference>
<evidence type="ECO:0000313" key="3">
    <source>
        <dbReference type="Proteomes" id="UP000253083"/>
    </source>
</evidence>